<sequence>MATVDPFDHLNMIVNKMRILEDSIEEHVNELLEKVLKPLALMYRLDGEHNLSGERENFIRGCFKDIYWSLRVHSYLHHKNPADTENLLKVGEWGGLSPDDMKELTKEHSKHFIDPGSKLLEMFSHHMKSLAERGSKEHARGVLEIAQFWFGQLGPGNIFLPDVLVVVEDERLKKFFVGASIAVSDFVKPISLYNRITNLKESFGNAVVHFLPLNNPDQDNWTFLYAFKSQNSATRYDSLTSGLPCKNCRTMFKKDLNDKGGPTCLGTCAEYCAVNELLPNEQPTLDQSQNRPAEKLEENKSRSMAILTNYKSIMNKCKTAVASGDQNEIERVYWEVVHVLHVFGLWPECNRYF</sequence>
<name>A0A2B4RN54_STYPI</name>
<protein>
    <submittedName>
        <fullName evidence="1">Uncharacterized protein</fullName>
    </submittedName>
</protein>
<dbReference type="EMBL" id="LSMT01000380">
    <property type="protein sequence ID" value="PFX19041.1"/>
    <property type="molecule type" value="Genomic_DNA"/>
</dbReference>
<dbReference type="Proteomes" id="UP000225706">
    <property type="component" value="Unassembled WGS sequence"/>
</dbReference>
<gene>
    <name evidence="1" type="ORF">AWC38_SpisGene16566</name>
</gene>
<proteinExistence type="predicted"/>
<keyword evidence="2" id="KW-1185">Reference proteome</keyword>
<organism evidence="1 2">
    <name type="scientific">Stylophora pistillata</name>
    <name type="common">Smooth cauliflower coral</name>
    <dbReference type="NCBI Taxonomy" id="50429"/>
    <lineage>
        <taxon>Eukaryota</taxon>
        <taxon>Metazoa</taxon>
        <taxon>Cnidaria</taxon>
        <taxon>Anthozoa</taxon>
        <taxon>Hexacorallia</taxon>
        <taxon>Scleractinia</taxon>
        <taxon>Astrocoeniina</taxon>
        <taxon>Pocilloporidae</taxon>
        <taxon>Stylophora</taxon>
    </lineage>
</organism>
<dbReference type="AlphaFoldDB" id="A0A2B4RN54"/>
<evidence type="ECO:0000313" key="2">
    <source>
        <dbReference type="Proteomes" id="UP000225706"/>
    </source>
</evidence>
<accession>A0A2B4RN54</accession>
<dbReference type="OrthoDB" id="6003595at2759"/>
<reference evidence="2" key="1">
    <citation type="journal article" date="2017" name="bioRxiv">
        <title>Comparative analysis of the genomes of Stylophora pistillata and Acropora digitifera provides evidence for extensive differences between species of corals.</title>
        <authorList>
            <person name="Voolstra C.R."/>
            <person name="Li Y."/>
            <person name="Liew Y.J."/>
            <person name="Baumgarten S."/>
            <person name="Zoccola D."/>
            <person name="Flot J.-F."/>
            <person name="Tambutte S."/>
            <person name="Allemand D."/>
            <person name="Aranda M."/>
        </authorList>
    </citation>
    <scope>NUCLEOTIDE SEQUENCE [LARGE SCALE GENOMIC DNA]</scope>
</reference>
<comment type="caution">
    <text evidence="1">The sequence shown here is derived from an EMBL/GenBank/DDBJ whole genome shotgun (WGS) entry which is preliminary data.</text>
</comment>
<evidence type="ECO:0000313" key="1">
    <source>
        <dbReference type="EMBL" id="PFX19041.1"/>
    </source>
</evidence>